<comment type="catalytic activity">
    <reaction evidence="1 11 13">
        <text>Release of N-terminal proline from a peptide.</text>
        <dbReference type="EC" id="3.4.11.5"/>
    </reaction>
</comment>
<dbReference type="InterPro" id="IPR029058">
    <property type="entry name" value="AB_hydrolase_fold"/>
</dbReference>
<dbReference type="InterPro" id="IPR005944">
    <property type="entry name" value="Pro_iminopeptidase"/>
</dbReference>
<dbReference type="RefSeq" id="WP_024469374.1">
    <property type="nucleotide sequence ID" value="NZ_CP061839.1"/>
</dbReference>
<dbReference type="PIRSF" id="PIRSF006431">
    <property type="entry name" value="Pept_S33"/>
    <property type="match status" value="1"/>
</dbReference>
<dbReference type="PRINTS" id="PR00793">
    <property type="entry name" value="PROAMNOPTASE"/>
</dbReference>
<feature type="domain" description="AB hydrolase-1" evidence="14">
    <location>
        <begin position="35"/>
        <end position="295"/>
    </location>
</feature>
<evidence type="ECO:0000256" key="1">
    <source>
        <dbReference type="ARBA" id="ARBA00001585"/>
    </source>
</evidence>
<keyword evidence="8 11" id="KW-0645">Protease</keyword>
<dbReference type="GO" id="GO:0004177">
    <property type="term" value="F:aminopeptidase activity"/>
    <property type="evidence" value="ECO:0007669"/>
    <property type="project" value="UniProtKB-UniRule"/>
</dbReference>
<keyword evidence="6 11" id="KW-0031">Aminopeptidase</keyword>
<evidence type="ECO:0000256" key="2">
    <source>
        <dbReference type="ARBA" id="ARBA00004496"/>
    </source>
</evidence>
<evidence type="ECO:0000256" key="13">
    <source>
        <dbReference type="RuleBase" id="RU003421"/>
    </source>
</evidence>
<evidence type="ECO:0000256" key="11">
    <source>
        <dbReference type="PIRNR" id="PIRNR006431"/>
    </source>
</evidence>
<feature type="active site" evidence="12">
    <location>
        <position position="263"/>
    </location>
</feature>
<name>A0A7S7AWY5_9SPIR</name>
<dbReference type="EMBL" id="CP061839">
    <property type="protein sequence ID" value="QOW61234.1"/>
    <property type="molecule type" value="Genomic_DNA"/>
</dbReference>
<comment type="subcellular location">
    <subcellularLocation>
        <location evidence="2 11">Cytoplasm</location>
    </subcellularLocation>
</comment>
<dbReference type="SUPFAM" id="SSF53474">
    <property type="entry name" value="alpha/beta-Hydrolases"/>
    <property type="match status" value="1"/>
</dbReference>
<keyword evidence="9 11" id="KW-0378">Hydrolase</keyword>
<dbReference type="PANTHER" id="PTHR43722:SF1">
    <property type="entry name" value="PROLINE IMINOPEPTIDASE"/>
    <property type="match status" value="1"/>
</dbReference>
<dbReference type="GO" id="GO:0006508">
    <property type="term" value="P:proteolysis"/>
    <property type="evidence" value="ECO:0007669"/>
    <property type="project" value="UniProtKB-KW"/>
</dbReference>
<dbReference type="PANTHER" id="PTHR43722">
    <property type="entry name" value="PROLINE IMINOPEPTIDASE"/>
    <property type="match status" value="1"/>
</dbReference>
<keyword evidence="7 11" id="KW-0963">Cytoplasm</keyword>
<evidence type="ECO:0000313" key="16">
    <source>
        <dbReference type="Proteomes" id="UP000593915"/>
    </source>
</evidence>
<evidence type="ECO:0000256" key="6">
    <source>
        <dbReference type="ARBA" id="ARBA00022438"/>
    </source>
</evidence>
<comment type="similarity">
    <text evidence="3 11 13">Belongs to the peptidase S33 family.</text>
</comment>
<protein>
    <recommendedName>
        <fullName evidence="5 11">Proline iminopeptidase</fullName>
        <shortName evidence="11">PIP</shortName>
        <ecNumber evidence="4 11">3.4.11.5</ecNumber>
    </recommendedName>
    <alternativeName>
        <fullName evidence="10 11">Prolyl aminopeptidase</fullName>
    </alternativeName>
</protein>
<sequence>MKILYEKTACFDEGFLKVSDIHNIYYAQYGNPNGKPVVFLHGGPGGGCIPVASQYFDPEFYRIVLFDQRGAGKSLPLCEMKENTSDNLIEDMEKLREHLGISKWTVFGGSWGSTLALIYSIAHFDKVVSIILRGIFLGTQEEIDWIYEEGGASKFFPEAFEVYRNFIPEDERNCLVRAYSKRLFCKDEKIALEAAHHWSRWESALVKLFPSVYDMNDNEALSMAKAECHYFLHKCFFKDDNYILNNCSKIEHIPCTIVQGRYDMDCPPFSAYKLHKKLPKSFFNIVLFGGHSSMEPGLVDGLVFATEEHKKYF</sequence>
<evidence type="ECO:0000256" key="8">
    <source>
        <dbReference type="ARBA" id="ARBA00022670"/>
    </source>
</evidence>
<reference evidence="15 16" key="1">
    <citation type="submission" date="2020-09" db="EMBL/GenBank/DDBJ databases">
        <title>Characterization of Treponema spp. from bovine digital dermatitis in Korea.</title>
        <authorList>
            <person name="Espiritu H.M."/>
            <person name="Cho Y.I."/>
            <person name="Mamuad L."/>
        </authorList>
    </citation>
    <scope>NUCLEOTIDE SEQUENCE [LARGE SCALE GENOMIC DNA]</scope>
    <source>
        <strain evidence="15 16">KS1</strain>
    </source>
</reference>
<feature type="active site" description="Nucleophile" evidence="12">
    <location>
        <position position="110"/>
    </location>
</feature>
<evidence type="ECO:0000256" key="7">
    <source>
        <dbReference type="ARBA" id="ARBA00022490"/>
    </source>
</evidence>
<dbReference type="AlphaFoldDB" id="A0A7S7AWY5"/>
<feature type="active site" description="Proton donor" evidence="12">
    <location>
        <position position="291"/>
    </location>
</feature>
<evidence type="ECO:0000256" key="4">
    <source>
        <dbReference type="ARBA" id="ARBA00012568"/>
    </source>
</evidence>
<dbReference type="Gene3D" id="3.40.50.1820">
    <property type="entry name" value="alpha/beta hydrolase"/>
    <property type="match status" value="1"/>
</dbReference>
<evidence type="ECO:0000259" key="14">
    <source>
        <dbReference type="Pfam" id="PF00561"/>
    </source>
</evidence>
<gene>
    <name evidence="15" type="primary">pip</name>
    <name evidence="15" type="ORF">IFE08_02215</name>
</gene>
<dbReference type="NCBIfam" id="TIGR01249">
    <property type="entry name" value="pro_imino_pep_1"/>
    <property type="match status" value="1"/>
</dbReference>
<dbReference type="InterPro" id="IPR000073">
    <property type="entry name" value="AB_hydrolase_1"/>
</dbReference>
<accession>A0A7S7AWY5</accession>
<evidence type="ECO:0000256" key="3">
    <source>
        <dbReference type="ARBA" id="ARBA00010088"/>
    </source>
</evidence>
<organism evidence="15 16">
    <name type="scientific">Treponema pedis</name>
    <dbReference type="NCBI Taxonomy" id="409322"/>
    <lineage>
        <taxon>Bacteria</taxon>
        <taxon>Pseudomonadati</taxon>
        <taxon>Spirochaetota</taxon>
        <taxon>Spirochaetia</taxon>
        <taxon>Spirochaetales</taxon>
        <taxon>Treponemataceae</taxon>
        <taxon>Treponema</taxon>
    </lineage>
</organism>
<evidence type="ECO:0000256" key="5">
    <source>
        <dbReference type="ARBA" id="ARBA00021843"/>
    </source>
</evidence>
<dbReference type="GO" id="GO:0005737">
    <property type="term" value="C:cytoplasm"/>
    <property type="evidence" value="ECO:0007669"/>
    <property type="project" value="UniProtKB-SubCell"/>
</dbReference>
<evidence type="ECO:0000256" key="9">
    <source>
        <dbReference type="ARBA" id="ARBA00022801"/>
    </source>
</evidence>
<dbReference type="InterPro" id="IPR002410">
    <property type="entry name" value="Peptidase_S33"/>
</dbReference>
<evidence type="ECO:0000256" key="12">
    <source>
        <dbReference type="PIRSR" id="PIRSR006431-1"/>
    </source>
</evidence>
<evidence type="ECO:0000313" key="15">
    <source>
        <dbReference type="EMBL" id="QOW61234.1"/>
    </source>
</evidence>
<dbReference type="EC" id="3.4.11.5" evidence="4 11"/>
<dbReference type="Pfam" id="PF00561">
    <property type="entry name" value="Abhydrolase_1"/>
    <property type="match status" value="1"/>
</dbReference>
<proteinExistence type="inferred from homology"/>
<evidence type="ECO:0000256" key="10">
    <source>
        <dbReference type="ARBA" id="ARBA00029605"/>
    </source>
</evidence>
<dbReference type="Proteomes" id="UP000593915">
    <property type="component" value="Chromosome"/>
</dbReference>